<feature type="region of interest" description="Disordered" evidence="3">
    <location>
        <begin position="229"/>
        <end position="250"/>
    </location>
</feature>
<dbReference type="Proteomes" id="UP000191518">
    <property type="component" value="Unassembled WGS sequence"/>
</dbReference>
<keyword evidence="5" id="KW-1185">Reference proteome</keyword>
<dbReference type="PANTHER" id="PTHR24201:SF2">
    <property type="entry name" value="ANKYRIN REPEAT DOMAIN-CONTAINING PROTEIN 42"/>
    <property type="match status" value="1"/>
</dbReference>
<sequence>MSLALLPTELILMIEENLERQRDRNAFIRTTPRFALIFDDQLYKHNTAHQNAWIILWAAKRGLDSTIRKCLRAGAKITRRDRFRSHLRDIDAPEALNVVPRHPKPHPLVAAAEIGSVACIKLILEKGVYPNLLDEYYETPMRQAAANGHVDVVKLLLEKDPAVFTGAFKLRRPIKIAAARGHLHVLKVLFSFLRRGDRHITVKEAAQIIMYEGLWHRHANVMEYAFKKGADPNDKSQEPTLQFSSDLRPDELPERPQVRLVQSHKSIEFIRGISTPGWSAHLSNSLHAVLLGGDADLLKLMLDRRCDVKKLGYEALEYAILNKDKKVIFQLMDMGISYIPRLQAGYSADEPGPWEIMIRGIAKEIGIEL</sequence>
<protein>
    <submittedName>
        <fullName evidence="4">Uncharacterized protein</fullName>
    </submittedName>
</protein>
<dbReference type="SMART" id="SM00248">
    <property type="entry name" value="ANK"/>
    <property type="match status" value="7"/>
</dbReference>
<keyword evidence="2" id="KW-0040">ANK repeat</keyword>
<dbReference type="InterPro" id="IPR050776">
    <property type="entry name" value="Ank_Repeat/CDKN_Inhibitor"/>
</dbReference>
<evidence type="ECO:0000256" key="3">
    <source>
        <dbReference type="SAM" id="MobiDB-lite"/>
    </source>
</evidence>
<dbReference type="STRING" id="29845.A0A1V6RZ32"/>
<evidence type="ECO:0000256" key="2">
    <source>
        <dbReference type="ARBA" id="ARBA00023043"/>
    </source>
</evidence>
<reference evidence="5" key="1">
    <citation type="journal article" date="2017" name="Nat. Microbiol.">
        <title>Global analysis of biosynthetic gene clusters reveals vast potential of secondary metabolite production in Penicillium species.</title>
        <authorList>
            <person name="Nielsen J.C."/>
            <person name="Grijseels S."/>
            <person name="Prigent S."/>
            <person name="Ji B."/>
            <person name="Dainat J."/>
            <person name="Nielsen K.F."/>
            <person name="Frisvad J.C."/>
            <person name="Workman M."/>
            <person name="Nielsen J."/>
        </authorList>
    </citation>
    <scope>NUCLEOTIDE SEQUENCE [LARGE SCALE GENOMIC DNA]</scope>
    <source>
        <strain evidence="5">IBT 29486</strain>
    </source>
</reference>
<dbReference type="SUPFAM" id="SSF48403">
    <property type="entry name" value="Ankyrin repeat"/>
    <property type="match status" value="1"/>
</dbReference>
<dbReference type="AlphaFoldDB" id="A0A1V6RZ32"/>
<dbReference type="GO" id="GO:0005634">
    <property type="term" value="C:nucleus"/>
    <property type="evidence" value="ECO:0007669"/>
    <property type="project" value="TreeGrafter"/>
</dbReference>
<proteinExistence type="predicted"/>
<dbReference type="InterPro" id="IPR002110">
    <property type="entry name" value="Ankyrin_rpt"/>
</dbReference>
<name>A0A1V6RZ32_9EURO</name>
<dbReference type="PANTHER" id="PTHR24201">
    <property type="entry name" value="ANK_REP_REGION DOMAIN-CONTAINING PROTEIN"/>
    <property type="match status" value="1"/>
</dbReference>
<evidence type="ECO:0000313" key="5">
    <source>
        <dbReference type="Proteomes" id="UP000191518"/>
    </source>
</evidence>
<accession>A0A1V6RZ32</accession>
<dbReference type="OrthoDB" id="341259at2759"/>
<dbReference type="Gene3D" id="1.25.40.20">
    <property type="entry name" value="Ankyrin repeat-containing domain"/>
    <property type="match status" value="1"/>
</dbReference>
<comment type="caution">
    <text evidence="4">The sequence shown here is derived from an EMBL/GenBank/DDBJ whole genome shotgun (WGS) entry which is preliminary data.</text>
</comment>
<keyword evidence="1" id="KW-0677">Repeat</keyword>
<dbReference type="EMBL" id="MDYP01000016">
    <property type="protein sequence ID" value="OQE06769.1"/>
    <property type="molecule type" value="Genomic_DNA"/>
</dbReference>
<dbReference type="Pfam" id="PF12796">
    <property type="entry name" value="Ank_2"/>
    <property type="match status" value="1"/>
</dbReference>
<evidence type="ECO:0000256" key="1">
    <source>
        <dbReference type="ARBA" id="ARBA00022737"/>
    </source>
</evidence>
<organism evidence="4 5">
    <name type="scientific">Penicillium vulpinum</name>
    <dbReference type="NCBI Taxonomy" id="29845"/>
    <lineage>
        <taxon>Eukaryota</taxon>
        <taxon>Fungi</taxon>
        <taxon>Dikarya</taxon>
        <taxon>Ascomycota</taxon>
        <taxon>Pezizomycotina</taxon>
        <taxon>Eurotiomycetes</taxon>
        <taxon>Eurotiomycetidae</taxon>
        <taxon>Eurotiales</taxon>
        <taxon>Aspergillaceae</taxon>
        <taxon>Penicillium</taxon>
    </lineage>
</organism>
<evidence type="ECO:0000313" key="4">
    <source>
        <dbReference type="EMBL" id="OQE06769.1"/>
    </source>
</evidence>
<dbReference type="InterPro" id="IPR036770">
    <property type="entry name" value="Ankyrin_rpt-contain_sf"/>
</dbReference>
<gene>
    <name evidence="4" type="ORF">PENVUL_c016G05863</name>
</gene>